<dbReference type="InterPro" id="IPR003680">
    <property type="entry name" value="Flavodoxin_fold"/>
</dbReference>
<reference evidence="4 5" key="1">
    <citation type="journal article" date="2014" name="Genome Announc.">
        <title>Draft Genome Sequence of Enterobacter cloacae Strain S611.</title>
        <authorList>
            <person name="Wang D."/>
            <person name="Han C.S."/>
            <person name="Dichosa A.E."/>
            <person name="Gleasner C.D."/>
            <person name="Johnson S.L."/>
            <person name="Daligault H.E."/>
            <person name="Davenport K.W."/>
            <person name="Li P.E."/>
            <person name="Pierson E.A."/>
            <person name="Pierson L.S.III."/>
        </authorList>
    </citation>
    <scope>NUCLEOTIDE SEQUENCE [LARGE SCALE GENOMIC DNA]</scope>
    <source>
        <strain evidence="4 5">S611</strain>
    </source>
</reference>
<evidence type="ECO:0000313" key="5">
    <source>
        <dbReference type="Proteomes" id="UP000017834"/>
    </source>
</evidence>
<evidence type="ECO:0000256" key="2">
    <source>
        <dbReference type="ARBA" id="ARBA00023002"/>
    </source>
</evidence>
<dbReference type="PANTHER" id="PTHR10204">
    <property type="entry name" value="NAD P H OXIDOREDUCTASE-RELATED"/>
    <property type="match status" value="1"/>
</dbReference>
<proteinExistence type="inferred from homology"/>
<name>A0ABN0Q341_ENTCL</name>
<evidence type="ECO:0000313" key="4">
    <source>
        <dbReference type="EMBL" id="ESS56319.1"/>
    </source>
</evidence>
<comment type="similarity">
    <text evidence="1">Belongs to the NAD(P)H dehydrogenase (quinone) family.</text>
</comment>
<accession>A0ABN0Q341</accession>
<gene>
    <name evidence="4" type="ORF">EDP2_37</name>
</gene>
<comment type="caution">
    <text evidence="4">The sequence shown here is derived from an EMBL/GenBank/DDBJ whole genome shotgun (WGS) entry which is preliminary data.</text>
</comment>
<keyword evidence="2" id="KW-0560">Oxidoreductase</keyword>
<dbReference type="EMBL" id="AXOM01000051">
    <property type="protein sequence ID" value="ESS56319.1"/>
    <property type="molecule type" value="Genomic_DNA"/>
</dbReference>
<protein>
    <submittedName>
        <fullName evidence="4">NADPH-dependent FMN reductase family protein</fullName>
    </submittedName>
</protein>
<organism evidence="4 5">
    <name type="scientific">Enterobacter cloacae S611</name>
    <dbReference type="NCBI Taxonomy" id="1399146"/>
    <lineage>
        <taxon>Bacteria</taxon>
        <taxon>Pseudomonadati</taxon>
        <taxon>Pseudomonadota</taxon>
        <taxon>Gammaproteobacteria</taxon>
        <taxon>Enterobacterales</taxon>
        <taxon>Enterobacteriaceae</taxon>
        <taxon>Enterobacter</taxon>
        <taxon>Enterobacter cloacae complex</taxon>
    </lineage>
</organism>
<feature type="domain" description="Flavodoxin-like fold" evidence="3">
    <location>
        <begin position="1"/>
        <end position="212"/>
    </location>
</feature>
<dbReference type="Pfam" id="PF02525">
    <property type="entry name" value="Flavodoxin_2"/>
    <property type="match status" value="1"/>
</dbReference>
<keyword evidence="5" id="KW-1185">Reference proteome</keyword>
<evidence type="ECO:0000259" key="3">
    <source>
        <dbReference type="Pfam" id="PF02525"/>
    </source>
</evidence>
<sequence>MNILLVHAQPETTSLTHHLVNMAQELLTAQGHTVIQSDLYAMGWKAVFDGEDFPDRINTERLSFIEESKHAFTHSRQTADVEREQRKVQAADAVIFLFPLWWFSMPAIMKGWIERVWAYGLAYGYKDKGNAHRYGEGAFTGKRALLAVSVGGPERDYSHRGINGPLEQLLFPITHGTLFYTGMEVLPTFAVYGSGRIGTDALFEAEANWRSRLTGLFDDIPIPFRAQNSGDYPDRHVLSDHLAPGQQGLAVHIADT</sequence>
<dbReference type="InterPro" id="IPR051545">
    <property type="entry name" value="NAD(P)H_dehydrogenase_qn"/>
</dbReference>
<dbReference type="PANTHER" id="PTHR10204:SF34">
    <property type="entry name" value="NAD(P)H DEHYDROGENASE [QUINONE] 1 ISOFORM 1"/>
    <property type="match status" value="1"/>
</dbReference>
<dbReference type="Proteomes" id="UP000017834">
    <property type="component" value="Unassembled WGS sequence"/>
</dbReference>
<dbReference type="SUPFAM" id="SSF52218">
    <property type="entry name" value="Flavoproteins"/>
    <property type="match status" value="1"/>
</dbReference>
<dbReference type="Gene3D" id="3.40.50.360">
    <property type="match status" value="1"/>
</dbReference>
<dbReference type="InterPro" id="IPR029039">
    <property type="entry name" value="Flavoprotein-like_sf"/>
</dbReference>
<evidence type="ECO:0000256" key="1">
    <source>
        <dbReference type="ARBA" id="ARBA00006252"/>
    </source>
</evidence>